<sequence>MLTIAKLKRWSINYYIDTAQAAERASTDRNRSGGGLGEYYSEHETRTPVWLCAGDARAAATLVGLTDAQRAAGEADAGVVARWLDDGLAPSGARGRAFGERGVHGFDLTFCAPKSVSLVRALRVDDVVMKAIADAHDTALREALEYLAAHAGYTRVHNPRTGEKDLVRLPGLVAVAYQHETSRCGDPHLHTHVIVPNRQARADGQLVSIDGTSLYHEARAAGVIYQATLRRELNRSMVFEWSPVDPSTGMAELAGVDRDTITAWSRRSTALREWAAGNLKVADRPLSAAQLAAAQKATRPTKPEELAWGQLVEQWRADARGLQLDRAAFEAARAARRAAARTPFDRARLADAAEKIQKAAFTRADLVEIVGAQLPVDTEQSPRELLEAAVDKVGIRLTAPRAAHQREGHERFTLDRILAEERAVLDLVDARNDRALLWVKEEDTAGLSPDQKRAVENIGRSPWLVQPLSAPAGAGKTTSLRSLNAAVKRRHGGTVVVLAPTGKAVDVAVREGAGDTGYTIAKGLLMLQRNELELAPSTLVIVDEAGMVGTDDLRQLLTATTAAGAKTVLVGDAHQLAPVKARGGMFAQLCQDLPWTQELSEVWRMRDPEERQASLALRDGDSDAARRAVDWYCDHRRLHTGDPITMAADALAAYRRDIADGKDALLVCDTIEMADALNQRLHREHRDAETSTVVGVRAQRIAVGDLILTRRNDPTIALRAANPDRPSLDAVRNGQRWRVAGVDPTTNRLAAQRLDDGARAVFESEYLREHVSLGYAVTVHSAQGVTADTTHAVLSDGATRNLLYVAMTRGRCDNNAYLYERRTAEGRSRTGERGHLPVQGSRQEAAGLVGEILACDDRPLTAHQVASATQPSALPMVAAQMMDKHSAAIAGLREAHVVWTRLADQMTATMSRARFHLRSRGLRPEQGIEL</sequence>
<dbReference type="EMBL" id="AP022586">
    <property type="protein sequence ID" value="BBY17125.1"/>
    <property type="molecule type" value="Genomic_DNA"/>
</dbReference>
<proteinExistence type="predicted"/>
<accession>A0AAD1IK19</accession>
<protein>
    <submittedName>
        <fullName evidence="2">TraA/ATP-dependent exoDNAse/relaxase</fullName>
    </submittedName>
</protein>
<dbReference type="PANTHER" id="PTHR43788">
    <property type="entry name" value="DNA2/NAM7 HELICASE FAMILY MEMBER"/>
    <property type="match status" value="1"/>
</dbReference>
<dbReference type="Pfam" id="PF13604">
    <property type="entry name" value="AAA_30"/>
    <property type="match status" value="1"/>
</dbReference>
<gene>
    <name evidence="2" type="ORF">MLIT_27170</name>
</gene>
<dbReference type="RefSeq" id="WP_134055256.1">
    <property type="nucleotide sequence ID" value="NZ_AP022586.1"/>
</dbReference>
<feature type="domain" description="TrwC relaxase" evidence="1">
    <location>
        <begin position="21"/>
        <end position="320"/>
    </location>
</feature>
<dbReference type="InterPro" id="IPR050534">
    <property type="entry name" value="Coronavir_polyprotein_1ab"/>
</dbReference>
<reference evidence="2 3" key="1">
    <citation type="journal article" date="2019" name="Emerg. Microbes Infect.">
        <title>Comprehensive subspecies identification of 175 nontuberculous mycobacteria species based on 7547 genomic profiles.</title>
        <authorList>
            <person name="Matsumoto Y."/>
            <person name="Kinjo T."/>
            <person name="Motooka D."/>
            <person name="Nabeya D."/>
            <person name="Jung N."/>
            <person name="Uechi K."/>
            <person name="Horii T."/>
            <person name="Iida T."/>
            <person name="Fujita J."/>
            <person name="Nakamura S."/>
        </authorList>
    </citation>
    <scope>NUCLEOTIDE SEQUENCE [LARGE SCALE GENOMIC DNA]</scope>
    <source>
        <strain evidence="2 3">JCM 17423</strain>
    </source>
</reference>
<dbReference type="CDD" id="cd18809">
    <property type="entry name" value="SF1_C_RecD"/>
    <property type="match status" value="1"/>
</dbReference>
<dbReference type="SUPFAM" id="SSF55464">
    <property type="entry name" value="Origin of replication-binding domain, RBD-like"/>
    <property type="match status" value="1"/>
</dbReference>
<keyword evidence="3" id="KW-1185">Reference proteome</keyword>
<dbReference type="Proteomes" id="UP000466607">
    <property type="component" value="Chromosome"/>
</dbReference>
<evidence type="ECO:0000259" key="1">
    <source>
        <dbReference type="Pfam" id="PF08751"/>
    </source>
</evidence>
<dbReference type="Gene3D" id="3.40.50.300">
    <property type="entry name" value="P-loop containing nucleotide triphosphate hydrolases"/>
    <property type="match status" value="2"/>
</dbReference>
<dbReference type="Gene3D" id="2.30.30.940">
    <property type="match status" value="1"/>
</dbReference>
<organism evidence="2 3">
    <name type="scientific">Mycolicibacterium litorale</name>
    <dbReference type="NCBI Taxonomy" id="758802"/>
    <lineage>
        <taxon>Bacteria</taxon>
        <taxon>Bacillati</taxon>
        <taxon>Actinomycetota</taxon>
        <taxon>Actinomycetes</taxon>
        <taxon>Mycobacteriales</taxon>
        <taxon>Mycobacteriaceae</taxon>
        <taxon>Mycolicibacterium</taxon>
    </lineage>
</organism>
<evidence type="ECO:0000313" key="3">
    <source>
        <dbReference type="Proteomes" id="UP000466607"/>
    </source>
</evidence>
<dbReference type="NCBIfam" id="NF041492">
    <property type="entry name" value="MobF"/>
    <property type="match status" value="1"/>
</dbReference>
<name>A0AAD1IK19_9MYCO</name>
<dbReference type="Pfam" id="PF08751">
    <property type="entry name" value="TrwC"/>
    <property type="match status" value="1"/>
</dbReference>
<dbReference type="AlphaFoldDB" id="A0AAD1IK19"/>
<dbReference type="InterPro" id="IPR027417">
    <property type="entry name" value="P-loop_NTPase"/>
</dbReference>
<evidence type="ECO:0000313" key="2">
    <source>
        <dbReference type="EMBL" id="BBY17125.1"/>
    </source>
</evidence>
<dbReference type="SUPFAM" id="SSF52540">
    <property type="entry name" value="P-loop containing nucleoside triphosphate hydrolases"/>
    <property type="match status" value="2"/>
</dbReference>
<dbReference type="InterPro" id="IPR014862">
    <property type="entry name" value="TrwC"/>
</dbReference>